<dbReference type="KEGG" id="ssan:NX02_25435"/>
<dbReference type="eggNOG" id="COG0169">
    <property type="taxonomic scope" value="Bacteria"/>
</dbReference>
<dbReference type="PANTHER" id="PTHR21089">
    <property type="entry name" value="SHIKIMATE DEHYDROGENASE"/>
    <property type="match status" value="1"/>
</dbReference>
<comment type="pathway">
    <text evidence="1 7">Metabolic intermediate biosynthesis; chorismate biosynthesis; chorismate from D-erythrose 4-phosphate and phosphoenolpyruvate: step 4/7.</text>
</comment>
<feature type="active site" description="Proton acceptor" evidence="7">
    <location>
        <position position="68"/>
    </location>
</feature>
<evidence type="ECO:0000259" key="8">
    <source>
        <dbReference type="Pfam" id="PF01488"/>
    </source>
</evidence>
<feature type="binding site" evidence="7">
    <location>
        <position position="64"/>
    </location>
    <ligand>
        <name>shikimate</name>
        <dbReference type="ChEBI" id="CHEBI:36208"/>
    </ligand>
</feature>
<accession>W0AK65</accession>
<evidence type="ECO:0000313" key="11">
    <source>
        <dbReference type="Proteomes" id="UP000018851"/>
    </source>
</evidence>
<feature type="binding site" evidence="7">
    <location>
        <position position="89"/>
    </location>
    <ligand>
        <name>shikimate</name>
        <dbReference type="ChEBI" id="CHEBI:36208"/>
    </ligand>
</feature>
<keyword evidence="7" id="KW-0028">Amino-acid biosynthesis</keyword>
<feature type="binding site" evidence="7">
    <location>
        <begin position="125"/>
        <end position="129"/>
    </location>
    <ligand>
        <name>NADP(+)</name>
        <dbReference type="ChEBI" id="CHEBI:58349"/>
    </ligand>
</feature>
<keyword evidence="3 7" id="KW-0521">NADP</keyword>
<gene>
    <name evidence="7" type="primary">aroE</name>
    <name evidence="10" type="ORF">NX02_25435</name>
</gene>
<dbReference type="UniPathway" id="UPA00053">
    <property type="reaction ID" value="UER00087"/>
</dbReference>
<dbReference type="InterPro" id="IPR046346">
    <property type="entry name" value="Aminoacid_DH-like_N_sf"/>
</dbReference>
<comment type="subunit">
    <text evidence="7">Homodimer.</text>
</comment>
<comment type="function">
    <text evidence="7">Involved in the biosynthesis of the chorismate, which leads to the biosynthesis of aromatic amino acids. Catalyzes the reversible NADPH linked reduction of 3-dehydroshikimate (DHSA) to yield shikimate (SA).</text>
</comment>
<dbReference type="InterPro" id="IPR006151">
    <property type="entry name" value="Shikm_DH/Glu-tRNA_Rdtase"/>
</dbReference>
<dbReference type="GO" id="GO:0004764">
    <property type="term" value="F:shikimate 3-dehydrogenase (NADP+) activity"/>
    <property type="evidence" value="ECO:0007669"/>
    <property type="project" value="UniProtKB-UniRule"/>
</dbReference>
<dbReference type="GO" id="GO:0005829">
    <property type="term" value="C:cytosol"/>
    <property type="evidence" value="ECO:0007669"/>
    <property type="project" value="TreeGrafter"/>
</dbReference>
<organism evidence="10 11">
    <name type="scientific">Sphingomonas sanxanigenens DSM 19645 = NX02</name>
    <dbReference type="NCBI Taxonomy" id="1123269"/>
    <lineage>
        <taxon>Bacteria</taxon>
        <taxon>Pseudomonadati</taxon>
        <taxon>Pseudomonadota</taxon>
        <taxon>Alphaproteobacteria</taxon>
        <taxon>Sphingomonadales</taxon>
        <taxon>Sphingomonadaceae</taxon>
        <taxon>Sphingomonas</taxon>
    </lineage>
</organism>
<evidence type="ECO:0000256" key="2">
    <source>
        <dbReference type="ARBA" id="ARBA00012962"/>
    </source>
</evidence>
<dbReference type="InterPro" id="IPR013708">
    <property type="entry name" value="Shikimate_DH-bd_N"/>
</dbReference>
<comment type="caution">
    <text evidence="7">Lacks conserved residue(s) required for the propagation of feature annotation.</text>
</comment>
<comment type="similarity">
    <text evidence="7">Belongs to the shikimate dehydrogenase family.</text>
</comment>
<keyword evidence="5 7" id="KW-0057">Aromatic amino acid biosynthesis</keyword>
<dbReference type="GO" id="GO:0019632">
    <property type="term" value="P:shikimate metabolic process"/>
    <property type="evidence" value="ECO:0007669"/>
    <property type="project" value="TreeGrafter"/>
</dbReference>
<evidence type="ECO:0000256" key="3">
    <source>
        <dbReference type="ARBA" id="ARBA00022857"/>
    </source>
</evidence>
<feature type="binding site" evidence="7">
    <location>
        <position position="241"/>
    </location>
    <ligand>
        <name>NADP(+)</name>
        <dbReference type="ChEBI" id="CHEBI:58349"/>
    </ligand>
</feature>
<dbReference type="GO" id="GO:0008652">
    <property type="term" value="P:amino acid biosynthetic process"/>
    <property type="evidence" value="ECO:0007669"/>
    <property type="project" value="UniProtKB-KW"/>
</dbReference>
<evidence type="ECO:0000256" key="5">
    <source>
        <dbReference type="ARBA" id="ARBA00023141"/>
    </source>
</evidence>
<evidence type="ECO:0000256" key="4">
    <source>
        <dbReference type="ARBA" id="ARBA00023002"/>
    </source>
</evidence>
<dbReference type="SUPFAM" id="SSF53223">
    <property type="entry name" value="Aminoacid dehydrogenase-like, N-terminal domain"/>
    <property type="match status" value="1"/>
</dbReference>
<dbReference type="InterPro" id="IPR022893">
    <property type="entry name" value="Shikimate_DH_fam"/>
</dbReference>
<dbReference type="Pfam" id="PF08501">
    <property type="entry name" value="Shikimate_dh_N"/>
    <property type="match status" value="1"/>
</dbReference>
<feature type="binding site" evidence="7">
    <location>
        <position position="248"/>
    </location>
    <ligand>
        <name>shikimate</name>
        <dbReference type="ChEBI" id="CHEBI:36208"/>
    </ligand>
</feature>
<dbReference type="PANTHER" id="PTHR21089:SF1">
    <property type="entry name" value="BIFUNCTIONAL 3-DEHYDROQUINATE DEHYDRATASE_SHIKIMATE DEHYDROGENASE, CHLOROPLASTIC"/>
    <property type="match status" value="1"/>
</dbReference>
<feature type="binding site" evidence="7">
    <location>
        <position position="104"/>
    </location>
    <ligand>
        <name>shikimate</name>
        <dbReference type="ChEBI" id="CHEBI:36208"/>
    </ligand>
</feature>
<evidence type="ECO:0000256" key="6">
    <source>
        <dbReference type="ARBA" id="ARBA00049442"/>
    </source>
</evidence>
<reference evidence="10 11" key="1">
    <citation type="submission" date="2013-07" db="EMBL/GenBank/DDBJ databases">
        <title>Completed genome of Sphingomonas sanxanigenens NX02.</title>
        <authorList>
            <person name="Ma T."/>
            <person name="Huang H."/>
            <person name="Wu M."/>
            <person name="Li X."/>
            <person name="Li G."/>
        </authorList>
    </citation>
    <scope>NUCLEOTIDE SEQUENCE [LARGE SCALE GENOMIC DNA]</scope>
    <source>
        <strain evidence="10 11">NX02</strain>
    </source>
</reference>
<feature type="binding site" evidence="7">
    <location>
        <begin position="16"/>
        <end position="18"/>
    </location>
    <ligand>
        <name>shikimate</name>
        <dbReference type="ChEBI" id="CHEBI:36208"/>
    </ligand>
</feature>
<evidence type="ECO:0000256" key="1">
    <source>
        <dbReference type="ARBA" id="ARBA00004871"/>
    </source>
</evidence>
<feature type="binding site" evidence="7">
    <location>
        <position position="218"/>
    </location>
    <ligand>
        <name>NADP(+)</name>
        <dbReference type="ChEBI" id="CHEBI:58349"/>
    </ligand>
</feature>
<dbReference type="PATRIC" id="fig|1123269.5.peg.4988"/>
<dbReference type="AlphaFoldDB" id="W0AK65"/>
<feature type="binding site" evidence="7">
    <location>
        <position position="220"/>
    </location>
    <ligand>
        <name>shikimate</name>
        <dbReference type="ChEBI" id="CHEBI:36208"/>
    </ligand>
</feature>
<feature type="domain" description="Quinate/shikimate 5-dehydrogenase/glutamyl-tRNA reductase" evidence="8">
    <location>
        <begin position="115"/>
        <end position="187"/>
    </location>
</feature>
<dbReference type="Proteomes" id="UP000018851">
    <property type="component" value="Chromosome"/>
</dbReference>
<keyword evidence="4 7" id="KW-0560">Oxidoreductase</keyword>
<dbReference type="GO" id="GO:0009073">
    <property type="term" value="P:aromatic amino acid family biosynthetic process"/>
    <property type="evidence" value="ECO:0007669"/>
    <property type="project" value="UniProtKB-KW"/>
</dbReference>
<dbReference type="InterPro" id="IPR036291">
    <property type="entry name" value="NAD(P)-bd_dom_sf"/>
</dbReference>
<proteinExistence type="inferred from homology"/>
<dbReference type="Gene3D" id="3.40.50.10860">
    <property type="entry name" value="Leucine Dehydrogenase, chain A, domain 1"/>
    <property type="match status" value="1"/>
</dbReference>
<dbReference type="CDD" id="cd01065">
    <property type="entry name" value="NAD_bind_Shikimate_DH"/>
    <property type="match status" value="1"/>
</dbReference>
<dbReference type="STRING" id="1123269.NX02_25435"/>
<dbReference type="GO" id="GO:0050661">
    <property type="term" value="F:NADP binding"/>
    <property type="evidence" value="ECO:0007669"/>
    <property type="project" value="TreeGrafter"/>
</dbReference>
<dbReference type="RefSeq" id="WP_025294795.1">
    <property type="nucleotide sequence ID" value="NZ_CP006644.1"/>
</dbReference>
<dbReference type="HOGENOM" id="CLU_044063_2_0_5"/>
<dbReference type="Gene3D" id="3.40.50.720">
    <property type="entry name" value="NAD(P)-binding Rossmann-like Domain"/>
    <property type="match status" value="1"/>
</dbReference>
<sequence length="278" mass="30128">MTVHYAEVIGDPIAQSKSPVIHRYWLNQLGIEGDYRRRRVARGGLSSYLRLAFRDHAWLGCNVTIPHKQDMFRLVDRAMPSAEAVGAVNIVYREDGALIGMNSDVAGVQAAIGRAAREKTVCLIGAGGAARAAVAVLRSQEVTGLRVIARDRAKASELLEDCALPTTIHDFAGARAALEDAALVINASPLGMAGQPGMPMPILQAMDATLPEATVFDMVYDPLDTALLAHARRHKRRAVDGLEMLIGQARQAFRQFYGVEPPSDPENNRALRAVLTEP</sequence>
<dbReference type="Pfam" id="PF01488">
    <property type="entry name" value="Shikimate_DH"/>
    <property type="match status" value="1"/>
</dbReference>
<dbReference type="EC" id="1.1.1.25" evidence="2 7"/>
<keyword evidence="11" id="KW-1185">Reference proteome</keyword>
<evidence type="ECO:0000259" key="9">
    <source>
        <dbReference type="Pfam" id="PF08501"/>
    </source>
</evidence>
<evidence type="ECO:0000256" key="7">
    <source>
        <dbReference type="HAMAP-Rule" id="MF_00222"/>
    </source>
</evidence>
<name>W0AK65_9SPHN</name>
<dbReference type="GO" id="GO:0009423">
    <property type="term" value="P:chorismate biosynthetic process"/>
    <property type="evidence" value="ECO:0007669"/>
    <property type="project" value="UniProtKB-UniRule"/>
</dbReference>
<dbReference type="HAMAP" id="MF_00222">
    <property type="entry name" value="Shikimate_DH_AroE"/>
    <property type="match status" value="1"/>
</dbReference>
<comment type="catalytic activity">
    <reaction evidence="6 7">
        <text>shikimate + NADP(+) = 3-dehydroshikimate + NADPH + H(+)</text>
        <dbReference type="Rhea" id="RHEA:17737"/>
        <dbReference type="ChEBI" id="CHEBI:15378"/>
        <dbReference type="ChEBI" id="CHEBI:16630"/>
        <dbReference type="ChEBI" id="CHEBI:36208"/>
        <dbReference type="ChEBI" id="CHEBI:57783"/>
        <dbReference type="ChEBI" id="CHEBI:58349"/>
        <dbReference type="EC" id="1.1.1.25"/>
    </reaction>
</comment>
<evidence type="ECO:0000313" key="10">
    <source>
        <dbReference type="EMBL" id="AHE56693.1"/>
    </source>
</evidence>
<feature type="domain" description="Shikimate dehydrogenase substrate binding N-terminal" evidence="9">
    <location>
        <begin position="8"/>
        <end position="91"/>
    </location>
</feature>
<protein>
    <recommendedName>
        <fullName evidence="2 7">Shikimate dehydrogenase (NADP(+))</fullName>
        <shortName evidence="7">SDH</shortName>
        <ecNumber evidence="2 7">1.1.1.25</ecNumber>
    </recommendedName>
</protein>
<dbReference type="OrthoDB" id="9792692at2"/>
<dbReference type="EMBL" id="CP006644">
    <property type="protein sequence ID" value="AHE56693.1"/>
    <property type="molecule type" value="Genomic_DNA"/>
</dbReference>
<dbReference type="SUPFAM" id="SSF51735">
    <property type="entry name" value="NAD(P)-binding Rossmann-fold domains"/>
    <property type="match status" value="1"/>
</dbReference>